<dbReference type="InterPro" id="IPR045121">
    <property type="entry name" value="CoAse"/>
</dbReference>
<dbReference type="GO" id="GO:0010945">
    <property type="term" value="F:coenzyme A diphosphatase activity"/>
    <property type="evidence" value="ECO:0007669"/>
    <property type="project" value="InterPro"/>
</dbReference>
<protein>
    <submittedName>
        <fullName evidence="9">CoA pyrophosphatase</fullName>
    </submittedName>
</protein>
<comment type="cofactor">
    <cofactor evidence="2">
        <name>Mg(2+)</name>
        <dbReference type="ChEBI" id="CHEBI:18420"/>
    </cofactor>
</comment>
<proteinExistence type="inferred from homology"/>
<evidence type="ECO:0000313" key="10">
    <source>
        <dbReference type="Proteomes" id="UP000291613"/>
    </source>
</evidence>
<dbReference type="Gene3D" id="3.90.79.10">
    <property type="entry name" value="Nucleoside Triphosphate Pyrophosphohydrolase"/>
    <property type="match status" value="1"/>
</dbReference>
<dbReference type="AlphaFoldDB" id="A0A4Q9GLA0"/>
<reference evidence="9 10" key="1">
    <citation type="submission" date="2019-02" db="EMBL/GenBank/DDBJ databases">
        <title>Hansschlegelia quercus sp. nov., a novel methylotrophic bacterium from buds of oak (Quercus robur L.).</title>
        <authorList>
            <person name="Agafonova N.V."/>
            <person name="Kaparullina E.N."/>
            <person name="Grouzdev D.S."/>
            <person name="Doronina N.V."/>
        </authorList>
    </citation>
    <scope>NUCLEOTIDE SEQUENCE [LARGE SCALE GENOMIC DNA]</scope>
    <source>
        <strain evidence="9 10">Dub</strain>
    </source>
</reference>
<evidence type="ECO:0000313" key="9">
    <source>
        <dbReference type="EMBL" id="TBN55028.1"/>
    </source>
</evidence>
<gene>
    <name evidence="9" type="ORF">EYR15_02470</name>
</gene>
<evidence type="ECO:0000256" key="3">
    <source>
        <dbReference type="ARBA" id="ARBA00006506"/>
    </source>
</evidence>
<keyword evidence="7" id="KW-0464">Manganese</keyword>
<keyword evidence="10" id="KW-1185">Reference proteome</keyword>
<comment type="cofactor">
    <cofactor evidence="1">
        <name>Mn(2+)</name>
        <dbReference type="ChEBI" id="CHEBI:29035"/>
    </cofactor>
</comment>
<evidence type="ECO:0000256" key="5">
    <source>
        <dbReference type="ARBA" id="ARBA00022801"/>
    </source>
</evidence>
<evidence type="ECO:0000256" key="1">
    <source>
        <dbReference type="ARBA" id="ARBA00001936"/>
    </source>
</evidence>
<dbReference type="PROSITE" id="PS01293">
    <property type="entry name" value="NUDIX_COA"/>
    <property type="match status" value="1"/>
</dbReference>
<dbReference type="InterPro" id="IPR000059">
    <property type="entry name" value="NUDIX_hydrolase_NudL_CS"/>
</dbReference>
<dbReference type="Proteomes" id="UP000291613">
    <property type="component" value="Unassembled WGS sequence"/>
</dbReference>
<accession>A0A4Q9GLA0</accession>
<evidence type="ECO:0000256" key="2">
    <source>
        <dbReference type="ARBA" id="ARBA00001946"/>
    </source>
</evidence>
<sequence>MGRRRVLRHERGCVTTDLAAFSLDDLRARAAERLLRHAPDPDDPETVVVGEREMLDPGHIPRAAAVLVGIIARPEPALLFTQRANDLRVHAGQVSFPGGKRDPGDPSPLATALREAEEEVGLDPALVRPIGYLDPYVTYSGFGIIGVVAEIDPSYRLTLSPGEVADAFEVPFAHLMSEENHLIESREWRGGVRSVHHMPWGERNIWGVTAGMVKNLYDRLYGP</sequence>
<dbReference type="PROSITE" id="PS51462">
    <property type="entry name" value="NUDIX"/>
    <property type="match status" value="1"/>
</dbReference>
<evidence type="ECO:0000256" key="4">
    <source>
        <dbReference type="ARBA" id="ARBA00022723"/>
    </source>
</evidence>
<comment type="similarity">
    <text evidence="3">Belongs to the Nudix hydrolase family. PCD1 subfamily.</text>
</comment>
<dbReference type="InterPro" id="IPR015797">
    <property type="entry name" value="NUDIX_hydrolase-like_dom_sf"/>
</dbReference>
<keyword evidence="4" id="KW-0479">Metal-binding</keyword>
<dbReference type="Pfam" id="PF00293">
    <property type="entry name" value="NUDIX"/>
    <property type="match status" value="1"/>
</dbReference>
<dbReference type="OrthoDB" id="9802805at2"/>
<dbReference type="SUPFAM" id="SSF55811">
    <property type="entry name" value="Nudix"/>
    <property type="match status" value="1"/>
</dbReference>
<dbReference type="PANTHER" id="PTHR12992">
    <property type="entry name" value="NUDIX HYDROLASE"/>
    <property type="match status" value="1"/>
</dbReference>
<comment type="caution">
    <text evidence="9">The sequence shown here is derived from an EMBL/GenBank/DDBJ whole genome shotgun (WGS) entry which is preliminary data.</text>
</comment>
<dbReference type="EMBL" id="SIUB01000001">
    <property type="protein sequence ID" value="TBN55028.1"/>
    <property type="molecule type" value="Genomic_DNA"/>
</dbReference>
<evidence type="ECO:0000256" key="6">
    <source>
        <dbReference type="ARBA" id="ARBA00022842"/>
    </source>
</evidence>
<dbReference type="InterPro" id="IPR000086">
    <property type="entry name" value="NUDIX_hydrolase_dom"/>
</dbReference>
<dbReference type="CDD" id="cd03426">
    <property type="entry name" value="NUDIX_CoAse_Nudt7"/>
    <property type="match status" value="1"/>
</dbReference>
<evidence type="ECO:0000259" key="8">
    <source>
        <dbReference type="PROSITE" id="PS51462"/>
    </source>
</evidence>
<dbReference type="GO" id="GO:0000287">
    <property type="term" value="F:magnesium ion binding"/>
    <property type="evidence" value="ECO:0007669"/>
    <property type="project" value="InterPro"/>
</dbReference>
<evidence type="ECO:0000256" key="7">
    <source>
        <dbReference type="ARBA" id="ARBA00023211"/>
    </source>
</evidence>
<feature type="domain" description="Nudix hydrolase" evidence="8">
    <location>
        <begin position="61"/>
        <end position="196"/>
    </location>
</feature>
<name>A0A4Q9GLA0_9HYPH</name>
<organism evidence="9 10">
    <name type="scientific">Hansschlegelia quercus</name>
    <dbReference type="NCBI Taxonomy" id="2528245"/>
    <lineage>
        <taxon>Bacteria</taxon>
        <taxon>Pseudomonadati</taxon>
        <taxon>Pseudomonadota</taxon>
        <taxon>Alphaproteobacteria</taxon>
        <taxon>Hyphomicrobiales</taxon>
        <taxon>Methylopilaceae</taxon>
        <taxon>Hansschlegelia</taxon>
    </lineage>
</organism>
<dbReference type="NCBIfam" id="NF007980">
    <property type="entry name" value="PRK10707.1"/>
    <property type="match status" value="1"/>
</dbReference>
<keyword evidence="6" id="KW-0460">Magnesium</keyword>
<dbReference type="GO" id="GO:0009132">
    <property type="term" value="P:nucleoside diphosphate metabolic process"/>
    <property type="evidence" value="ECO:0007669"/>
    <property type="project" value="InterPro"/>
</dbReference>
<keyword evidence="5" id="KW-0378">Hydrolase</keyword>
<dbReference type="PANTHER" id="PTHR12992:SF11">
    <property type="entry name" value="MITOCHONDRIAL COENZYME A DIPHOSPHATASE NUDT8"/>
    <property type="match status" value="1"/>
</dbReference>
<dbReference type="GO" id="GO:0030145">
    <property type="term" value="F:manganese ion binding"/>
    <property type="evidence" value="ECO:0007669"/>
    <property type="project" value="InterPro"/>
</dbReference>